<gene>
    <name evidence="1" type="ORF">SSPO_068600</name>
</gene>
<sequence length="74" mass="7328">MNATHGVPAATSATAAATSLAAIGWIGVAGSRTVSASAVQDMAASMNSMNCVARTIEYGTGPAARISSWSTLAR</sequence>
<evidence type="ECO:0000313" key="1">
    <source>
        <dbReference type="EMBL" id="BBJ44142.1"/>
    </source>
</evidence>
<reference evidence="1 2" key="1">
    <citation type="journal article" date="2020" name="Int. J. Syst. Evol. Microbiol.">
        <title>Reclassification of Streptomyces castelarensis and Streptomyces sporoclivatus as later heterotypic synonyms of Streptomyces antimycoticus.</title>
        <authorList>
            <person name="Komaki H."/>
            <person name="Tamura T."/>
        </authorList>
    </citation>
    <scope>NUCLEOTIDE SEQUENCE [LARGE SCALE GENOMIC DNA]</scope>
    <source>
        <strain evidence="1 2">NBRC 100767</strain>
    </source>
</reference>
<organism evidence="1 2">
    <name type="scientific">Streptomyces antimycoticus</name>
    <dbReference type="NCBI Taxonomy" id="68175"/>
    <lineage>
        <taxon>Bacteria</taxon>
        <taxon>Bacillati</taxon>
        <taxon>Actinomycetota</taxon>
        <taxon>Actinomycetes</taxon>
        <taxon>Kitasatosporales</taxon>
        <taxon>Streptomycetaceae</taxon>
        <taxon>Streptomyces</taxon>
        <taxon>Streptomyces violaceusniger group</taxon>
    </lineage>
</organism>
<proteinExistence type="predicted"/>
<dbReference type="EMBL" id="AP019620">
    <property type="protein sequence ID" value="BBJ44142.1"/>
    <property type="molecule type" value="Genomic_DNA"/>
</dbReference>
<dbReference type="AlphaFoldDB" id="A0A499USR2"/>
<protein>
    <submittedName>
        <fullName evidence="1">Uncharacterized protein</fullName>
    </submittedName>
</protein>
<evidence type="ECO:0000313" key="2">
    <source>
        <dbReference type="Proteomes" id="UP000463951"/>
    </source>
</evidence>
<dbReference type="Proteomes" id="UP000463951">
    <property type="component" value="Chromosome"/>
</dbReference>
<name>A0A499USR2_9ACTN</name>
<accession>A0A499USR2</accession>